<keyword evidence="6 9" id="KW-0057">Aromatic amino acid biosynthesis</keyword>
<dbReference type="FunFam" id="3.40.1030.10:FF:000002">
    <property type="entry name" value="Anthranilate phosphoribosyltransferase"/>
    <property type="match status" value="1"/>
</dbReference>
<dbReference type="KEGG" id="plon:Pla110_26080"/>
<dbReference type="GO" id="GO:0004048">
    <property type="term" value="F:anthranilate phosphoribosyltransferase activity"/>
    <property type="evidence" value="ECO:0007669"/>
    <property type="project" value="UniProtKB-UniRule"/>
</dbReference>
<feature type="binding site" evidence="9">
    <location>
        <begin position="92"/>
        <end position="95"/>
    </location>
    <ligand>
        <name>5-phospho-alpha-D-ribose 1-diphosphate</name>
        <dbReference type="ChEBI" id="CHEBI:58017"/>
    </ligand>
</feature>
<dbReference type="RefSeq" id="WP_197440172.1">
    <property type="nucleotide sequence ID" value="NZ_CP036281.1"/>
</dbReference>
<evidence type="ECO:0000256" key="8">
    <source>
        <dbReference type="ARBA" id="ARBA00061188"/>
    </source>
</evidence>
<reference evidence="12 13" key="1">
    <citation type="submission" date="2019-02" db="EMBL/GenBank/DDBJ databases">
        <title>Deep-cultivation of Planctomycetes and their phenomic and genomic characterization uncovers novel biology.</title>
        <authorList>
            <person name="Wiegand S."/>
            <person name="Jogler M."/>
            <person name="Boedeker C."/>
            <person name="Pinto D."/>
            <person name="Vollmers J."/>
            <person name="Rivas-Marin E."/>
            <person name="Kohn T."/>
            <person name="Peeters S.H."/>
            <person name="Heuer A."/>
            <person name="Rast P."/>
            <person name="Oberbeckmann S."/>
            <person name="Bunk B."/>
            <person name="Jeske O."/>
            <person name="Meyerdierks A."/>
            <person name="Storesund J.E."/>
            <person name="Kallscheuer N."/>
            <person name="Luecker S."/>
            <person name="Lage O.M."/>
            <person name="Pohl T."/>
            <person name="Merkel B.J."/>
            <person name="Hornburger P."/>
            <person name="Mueller R.-W."/>
            <person name="Bruemmer F."/>
            <person name="Labrenz M."/>
            <person name="Spormann A.M."/>
            <person name="Op den Camp H."/>
            <person name="Overmann J."/>
            <person name="Amann R."/>
            <person name="Jetten M.S.M."/>
            <person name="Mascher T."/>
            <person name="Medema M.H."/>
            <person name="Devos D.P."/>
            <person name="Kaster A.-K."/>
            <person name="Ovreas L."/>
            <person name="Rohde M."/>
            <person name="Galperin M.Y."/>
            <person name="Jogler C."/>
        </authorList>
    </citation>
    <scope>NUCLEOTIDE SEQUENCE [LARGE SCALE GENOMIC DNA]</scope>
    <source>
        <strain evidence="12 13">Pla110</strain>
    </source>
</reference>
<proteinExistence type="inferred from homology"/>
<sequence length="343" mass="36088">MTPLQQALLQLLDGQPLDQSLMHAAIGAIMEGEAEPVQISALLMGLRIKGEEVEEIAGAAQAMRERVTRIKPAATGLLDTCGTGGDGLNTFNISTATAILAAACGVNIAKHGNRSVSSSSGSSNVLETLGVNLQLSPASVATCVDEIGIGFCFAPLLHQAMKYVAPVRQQLGIRTIFNLLGPLTNPAGAEYQLLGTNSNEHARKIAHALARLGTHKAAVICGNDEIDEICLWGETVAWIVENGQAEPMTWTPESFELEPCRVEELTVSSPEESATLIRGIFGGDKGGPTNMVLANTAAALWLTGRCATVAEGTQQARSVLESRGAAQKLQQLVDLSQKLAKQS</sequence>
<feature type="binding site" evidence="9">
    <location>
        <position position="82"/>
    </location>
    <ligand>
        <name>5-phospho-alpha-D-ribose 1-diphosphate</name>
        <dbReference type="ChEBI" id="CHEBI:58017"/>
    </ligand>
</feature>
<keyword evidence="2 9" id="KW-0028">Amino-acid biosynthesis</keyword>
<feature type="binding site" evidence="9">
    <location>
        <position position="168"/>
    </location>
    <ligand>
        <name>anthranilate</name>
        <dbReference type="ChEBI" id="CHEBI:16567"/>
        <label>2</label>
    </ligand>
</feature>
<feature type="binding site" evidence="9">
    <location>
        <position position="113"/>
    </location>
    <ligand>
        <name>anthranilate</name>
        <dbReference type="ChEBI" id="CHEBI:16567"/>
        <label>1</label>
    </ligand>
</feature>
<dbReference type="EC" id="2.4.2.18" evidence="9"/>
<feature type="binding site" evidence="9">
    <location>
        <position position="90"/>
    </location>
    <ligand>
        <name>5-phospho-alpha-D-ribose 1-diphosphate</name>
        <dbReference type="ChEBI" id="CHEBI:58017"/>
    </ligand>
</feature>
<accession>A0A518CNS1</accession>
<evidence type="ECO:0000256" key="7">
    <source>
        <dbReference type="ARBA" id="ARBA00052328"/>
    </source>
</evidence>
<protein>
    <recommendedName>
        <fullName evidence="9">Anthranilate phosphoribosyltransferase</fullName>
        <ecNumber evidence="9">2.4.2.18</ecNumber>
    </recommendedName>
</protein>
<dbReference type="NCBIfam" id="TIGR01245">
    <property type="entry name" value="trpD"/>
    <property type="match status" value="1"/>
</dbReference>
<comment type="subunit">
    <text evidence="9">Homodimer.</text>
</comment>
<keyword evidence="5 9" id="KW-0822">Tryptophan biosynthesis</keyword>
<comment type="similarity">
    <text evidence="9">Belongs to the anthranilate phosphoribosyltransferase family.</text>
</comment>
<dbReference type="EMBL" id="CP036281">
    <property type="protein sequence ID" value="QDU80872.1"/>
    <property type="molecule type" value="Genomic_DNA"/>
</dbReference>
<dbReference type="Pfam" id="PF02885">
    <property type="entry name" value="Glycos_trans_3N"/>
    <property type="match status" value="1"/>
</dbReference>
<evidence type="ECO:0000256" key="2">
    <source>
        <dbReference type="ARBA" id="ARBA00022605"/>
    </source>
</evidence>
<dbReference type="Gene3D" id="1.20.970.10">
    <property type="entry name" value="Transferase, Pyrimidine Nucleoside Phosphorylase, Chain C"/>
    <property type="match status" value="1"/>
</dbReference>
<name>A0A518CNS1_9PLAN</name>
<dbReference type="Gene3D" id="3.40.1030.10">
    <property type="entry name" value="Nucleoside phosphorylase/phosphoribosyltransferase catalytic domain"/>
    <property type="match status" value="1"/>
</dbReference>
<dbReference type="PANTHER" id="PTHR43285">
    <property type="entry name" value="ANTHRANILATE PHOSPHORIBOSYLTRANSFERASE"/>
    <property type="match status" value="1"/>
</dbReference>
<evidence type="ECO:0000259" key="10">
    <source>
        <dbReference type="Pfam" id="PF00591"/>
    </source>
</evidence>
<evidence type="ECO:0000256" key="4">
    <source>
        <dbReference type="ARBA" id="ARBA00022679"/>
    </source>
</evidence>
<keyword evidence="4 9" id="KW-0808">Transferase</keyword>
<gene>
    <name evidence="9 12" type="primary">trpD</name>
    <name evidence="12" type="ORF">Pla110_26080</name>
</gene>
<evidence type="ECO:0000313" key="13">
    <source>
        <dbReference type="Proteomes" id="UP000317178"/>
    </source>
</evidence>
<dbReference type="GO" id="GO:0000287">
    <property type="term" value="F:magnesium ion binding"/>
    <property type="evidence" value="ECO:0007669"/>
    <property type="project" value="UniProtKB-UniRule"/>
</dbReference>
<dbReference type="InterPro" id="IPR005940">
    <property type="entry name" value="Anthranilate_Pribosyl_Tfrase"/>
</dbReference>
<organism evidence="12 13">
    <name type="scientific">Polystyrenella longa</name>
    <dbReference type="NCBI Taxonomy" id="2528007"/>
    <lineage>
        <taxon>Bacteria</taxon>
        <taxon>Pseudomonadati</taxon>
        <taxon>Planctomycetota</taxon>
        <taxon>Planctomycetia</taxon>
        <taxon>Planctomycetales</taxon>
        <taxon>Planctomycetaceae</taxon>
        <taxon>Polystyrenella</taxon>
    </lineage>
</organism>
<dbReference type="InterPro" id="IPR017459">
    <property type="entry name" value="Glycosyl_Trfase_fam3_N_dom"/>
</dbReference>
<feature type="binding site" evidence="9">
    <location>
        <position position="82"/>
    </location>
    <ligand>
        <name>anthranilate</name>
        <dbReference type="ChEBI" id="CHEBI:16567"/>
        <label>1</label>
    </ligand>
</feature>
<feature type="binding site" evidence="9">
    <location>
        <position position="228"/>
    </location>
    <ligand>
        <name>Mg(2+)</name>
        <dbReference type="ChEBI" id="CHEBI:18420"/>
        <label>2</label>
    </ligand>
</feature>
<evidence type="ECO:0000259" key="11">
    <source>
        <dbReference type="Pfam" id="PF02885"/>
    </source>
</evidence>
<dbReference type="SUPFAM" id="SSF47648">
    <property type="entry name" value="Nucleoside phosphorylase/phosphoribosyltransferase N-terminal domain"/>
    <property type="match status" value="1"/>
</dbReference>
<evidence type="ECO:0000256" key="9">
    <source>
        <dbReference type="HAMAP-Rule" id="MF_00211"/>
    </source>
</evidence>
<dbReference type="InterPro" id="IPR000312">
    <property type="entry name" value="Glycosyl_Trfase_fam3"/>
</dbReference>
<comment type="caution">
    <text evidence="9">Lacks conserved residue(s) required for the propagation of feature annotation.</text>
</comment>
<dbReference type="GO" id="GO:0000162">
    <property type="term" value="P:L-tryptophan biosynthetic process"/>
    <property type="evidence" value="ECO:0007669"/>
    <property type="project" value="UniProtKB-UniRule"/>
</dbReference>
<keyword evidence="3 9" id="KW-0328">Glycosyltransferase</keyword>
<feature type="binding site" evidence="9">
    <location>
        <position position="94"/>
    </location>
    <ligand>
        <name>Mg(2+)</name>
        <dbReference type="ChEBI" id="CHEBI:18420"/>
        <label>1</label>
    </ligand>
</feature>
<keyword evidence="13" id="KW-1185">Reference proteome</keyword>
<keyword evidence="9" id="KW-0479">Metal-binding</keyword>
<comment type="similarity">
    <text evidence="8">In the C-terminal section; belongs to the anthranilate phosphoribosyltransferase family.</text>
</comment>
<comment type="function">
    <text evidence="9">Catalyzes the transfer of the phosphoribosyl group of 5-phosphorylribose-1-pyrophosphate (PRPP) to anthranilate to yield N-(5'-phosphoribosyl)-anthranilate (PRA).</text>
</comment>
<dbReference type="SUPFAM" id="SSF52418">
    <property type="entry name" value="Nucleoside phosphorylase/phosphoribosyltransferase catalytic domain"/>
    <property type="match status" value="1"/>
</dbReference>
<feature type="domain" description="Glycosyl transferase family 3 N-terminal" evidence="11">
    <location>
        <begin position="6"/>
        <end position="66"/>
    </location>
</feature>
<dbReference type="AlphaFoldDB" id="A0A518CNS1"/>
<feature type="binding site" evidence="9">
    <location>
        <begin position="110"/>
        <end position="118"/>
    </location>
    <ligand>
        <name>5-phospho-alpha-D-ribose 1-diphosphate</name>
        <dbReference type="ChEBI" id="CHEBI:58017"/>
    </ligand>
</feature>
<dbReference type="GO" id="GO:0005829">
    <property type="term" value="C:cytosol"/>
    <property type="evidence" value="ECO:0007669"/>
    <property type="project" value="TreeGrafter"/>
</dbReference>
<dbReference type="InterPro" id="IPR036320">
    <property type="entry name" value="Glycosyl_Trfase_fam3_N_dom_sf"/>
</dbReference>
<dbReference type="Pfam" id="PF00591">
    <property type="entry name" value="Glycos_transf_3"/>
    <property type="match status" value="1"/>
</dbReference>
<dbReference type="InterPro" id="IPR035902">
    <property type="entry name" value="Nuc_phospho_transferase"/>
</dbReference>
<comment type="catalytic activity">
    <reaction evidence="7 9">
        <text>N-(5-phospho-beta-D-ribosyl)anthranilate + diphosphate = 5-phospho-alpha-D-ribose 1-diphosphate + anthranilate</text>
        <dbReference type="Rhea" id="RHEA:11768"/>
        <dbReference type="ChEBI" id="CHEBI:16567"/>
        <dbReference type="ChEBI" id="CHEBI:18277"/>
        <dbReference type="ChEBI" id="CHEBI:33019"/>
        <dbReference type="ChEBI" id="CHEBI:58017"/>
        <dbReference type="EC" id="2.4.2.18"/>
    </reaction>
</comment>
<dbReference type="UniPathway" id="UPA00035">
    <property type="reaction ID" value="UER00041"/>
</dbReference>
<evidence type="ECO:0000256" key="3">
    <source>
        <dbReference type="ARBA" id="ARBA00022676"/>
    </source>
</evidence>
<evidence type="ECO:0000256" key="6">
    <source>
        <dbReference type="ARBA" id="ARBA00023141"/>
    </source>
</evidence>
<dbReference type="PANTHER" id="PTHR43285:SF2">
    <property type="entry name" value="ANTHRANILATE PHOSPHORIBOSYLTRANSFERASE"/>
    <property type="match status" value="1"/>
</dbReference>
<evidence type="ECO:0000256" key="1">
    <source>
        <dbReference type="ARBA" id="ARBA00004907"/>
    </source>
</evidence>
<evidence type="ECO:0000313" key="12">
    <source>
        <dbReference type="EMBL" id="QDU80872.1"/>
    </source>
</evidence>
<comment type="cofactor">
    <cofactor evidence="9">
        <name>Mg(2+)</name>
        <dbReference type="ChEBI" id="CHEBI:18420"/>
    </cofactor>
    <text evidence="9">Binds 2 magnesium ions per monomer.</text>
</comment>
<feature type="domain" description="Glycosyl transferase family 3" evidence="10">
    <location>
        <begin position="76"/>
        <end position="325"/>
    </location>
</feature>
<dbReference type="HAMAP" id="MF_00211">
    <property type="entry name" value="TrpD"/>
    <property type="match status" value="1"/>
</dbReference>
<dbReference type="Proteomes" id="UP000317178">
    <property type="component" value="Chromosome"/>
</dbReference>
<evidence type="ECO:0000256" key="5">
    <source>
        <dbReference type="ARBA" id="ARBA00022822"/>
    </source>
</evidence>
<feature type="binding site" evidence="9">
    <location>
        <position position="122"/>
    </location>
    <ligand>
        <name>5-phospho-alpha-D-ribose 1-diphosphate</name>
        <dbReference type="ChEBI" id="CHEBI:58017"/>
    </ligand>
</feature>
<keyword evidence="9" id="KW-0460">Magnesium</keyword>
<feature type="binding site" evidence="9">
    <location>
        <begin position="85"/>
        <end position="86"/>
    </location>
    <ligand>
        <name>5-phospho-alpha-D-ribose 1-diphosphate</name>
        <dbReference type="ChEBI" id="CHEBI:58017"/>
    </ligand>
</feature>
<comment type="pathway">
    <text evidence="1 9">Amino-acid biosynthesis; L-tryptophan biosynthesis; L-tryptophan from chorismate: step 2/5.</text>
</comment>
<feature type="binding site" evidence="9">
    <location>
        <position position="227"/>
    </location>
    <ligand>
        <name>Mg(2+)</name>
        <dbReference type="ChEBI" id="CHEBI:18420"/>
        <label>2</label>
    </ligand>
</feature>
<feature type="binding site" evidence="9">
    <location>
        <position position="228"/>
    </location>
    <ligand>
        <name>Mg(2+)</name>
        <dbReference type="ChEBI" id="CHEBI:18420"/>
        <label>1</label>
    </ligand>
</feature>